<feature type="non-terminal residue" evidence="2">
    <location>
        <position position="1"/>
    </location>
</feature>
<proteinExistence type="predicted"/>
<evidence type="ECO:0000256" key="1">
    <source>
        <dbReference type="SAM" id="MobiDB-lite"/>
    </source>
</evidence>
<feature type="compositionally biased region" description="Basic and acidic residues" evidence="1">
    <location>
        <begin position="7"/>
        <end position="20"/>
    </location>
</feature>
<feature type="compositionally biased region" description="Basic residues" evidence="1">
    <location>
        <begin position="122"/>
        <end position="132"/>
    </location>
</feature>
<reference evidence="2" key="1">
    <citation type="journal article" date="2014" name="PLoS ONE">
        <title>Transcriptome-Based Identification of ABC Transporters in the Western Tarnished Plant Bug Lygus hesperus.</title>
        <authorList>
            <person name="Hull J.J."/>
            <person name="Chaney K."/>
            <person name="Geib S.M."/>
            <person name="Fabrick J.A."/>
            <person name="Brent C.S."/>
            <person name="Walsh D."/>
            <person name="Lavine L.C."/>
        </authorList>
    </citation>
    <scope>NUCLEOTIDE SEQUENCE</scope>
</reference>
<organism evidence="2">
    <name type="scientific">Lygus hesperus</name>
    <name type="common">Western plant bug</name>
    <dbReference type="NCBI Taxonomy" id="30085"/>
    <lineage>
        <taxon>Eukaryota</taxon>
        <taxon>Metazoa</taxon>
        <taxon>Ecdysozoa</taxon>
        <taxon>Arthropoda</taxon>
        <taxon>Hexapoda</taxon>
        <taxon>Insecta</taxon>
        <taxon>Pterygota</taxon>
        <taxon>Neoptera</taxon>
        <taxon>Paraneoptera</taxon>
        <taxon>Hemiptera</taxon>
        <taxon>Heteroptera</taxon>
        <taxon>Panheteroptera</taxon>
        <taxon>Cimicomorpha</taxon>
        <taxon>Miridae</taxon>
        <taxon>Mirini</taxon>
        <taxon>Lygus</taxon>
    </lineage>
</organism>
<accession>A0A0A9W1T8</accession>
<feature type="region of interest" description="Disordered" evidence="1">
    <location>
        <begin position="1"/>
        <end position="132"/>
    </location>
</feature>
<dbReference type="AlphaFoldDB" id="A0A0A9W1T8"/>
<gene>
    <name evidence="2" type="primary">atpF_8</name>
    <name evidence="2" type="ORF">CM83_54540</name>
</gene>
<evidence type="ECO:0000313" key="2">
    <source>
        <dbReference type="EMBL" id="JAG01784.1"/>
    </source>
</evidence>
<feature type="compositionally biased region" description="Polar residues" evidence="1">
    <location>
        <begin position="72"/>
        <end position="81"/>
    </location>
</feature>
<protein>
    <submittedName>
        <fullName evidence="2">ATP synthase subunit b</fullName>
    </submittedName>
</protein>
<name>A0A0A9W1T8_LYGHE</name>
<reference evidence="2" key="2">
    <citation type="submission" date="2014-07" db="EMBL/GenBank/DDBJ databases">
        <authorList>
            <person name="Hull J."/>
        </authorList>
    </citation>
    <scope>NUCLEOTIDE SEQUENCE</scope>
</reference>
<sequence length="132" mass="14393">TTQDAVKVPEKSTPKEDKGHSRSKRSSRSSHPRFDASVESKSSSNESGIPTTQEAVKDSEDSTPKKDKRLSINKQQASHASHTILETAVESKSRSIEIGVSTTQETVKGPKGSTPKADKEHSRSKRFSRSSD</sequence>
<feature type="compositionally biased region" description="Basic and acidic residues" evidence="1">
    <location>
        <begin position="55"/>
        <end position="65"/>
    </location>
</feature>
<dbReference type="EMBL" id="GBHO01041820">
    <property type="protein sequence ID" value="JAG01784.1"/>
    <property type="molecule type" value="Transcribed_RNA"/>
</dbReference>
<feature type="non-terminal residue" evidence="2">
    <location>
        <position position="132"/>
    </location>
</feature>
<feature type="compositionally biased region" description="Basic residues" evidence="1">
    <location>
        <begin position="21"/>
        <end position="31"/>
    </location>
</feature>